<reference evidence="2" key="1">
    <citation type="submission" date="2022-03" db="EMBL/GenBank/DDBJ databases">
        <title>Streptomyces 7R015 and 7R016 isolated from Barleria lupulina in Thailand.</title>
        <authorList>
            <person name="Kanchanasin P."/>
            <person name="Phongsopitanun W."/>
            <person name="Tanasupawat S."/>
        </authorList>
    </citation>
    <scope>NUCLEOTIDE SEQUENCE</scope>
    <source>
        <strain evidence="2">7R015</strain>
    </source>
</reference>
<evidence type="ECO:0000313" key="3">
    <source>
        <dbReference type="Proteomes" id="UP001165269"/>
    </source>
</evidence>
<evidence type="ECO:0008006" key="4">
    <source>
        <dbReference type="Google" id="ProtNLM"/>
    </source>
</evidence>
<dbReference type="EMBL" id="JALDAY010000005">
    <property type="protein sequence ID" value="MCI3272872.1"/>
    <property type="molecule type" value="Genomic_DNA"/>
</dbReference>
<accession>A0ABS9Y6L5</accession>
<sequence>MRTIRRGSCAAGLVAVVLAAGLTACSGGDKSDDEGAKACSKGTYAWSDVRRTQKLTALADPIVFKKKTASYTSHLKPVGDTVYRPKVTGVPTGATAAGVIKQLGAYLKVEEPLADPSEAERPAQDEYFETTEDDLKGAYYSWAYVGLVDADFTYTCGSDEPVKGHVLTWDTTGSGFLSCDIPADQASGRAAARKTCPEGSKAAKAA</sequence>
<evidence type="ECO:0000256" key="1">
    <source>
        <dbReference type="SAM" id="SignalP"/>
    </source>
</evidence>
<proteinExistence type="predicted"/>
<feature type="chain" id="PRO_5045523349" description="Secreted protein" evidence="1">
    <location>
        <begin position="20"/>
        <end position="206"/>
    </location>
</feature>
<dbReference type="PROSITE" id="PS51257">
    <property type="entry name" value="PROKAR_LIPOPROTEIN"/>
    <property type="match status" value="1"/>
</dbReference>
<protein>
    <recommendedName>
        <fullName evidence="4">Secreted protein</fullName>
    </recommendedName>
</protein>
<keyword evidence="3" id="KW-1185">Reference proteome</keyword>
<feature type="signal peptide" evidence="1">
    <location>
        <begin position="1"/>
        <end position="19"/>
    </location>
</feature>
<gene>
    <name evidence="2" type="ORF">MQP27_17320</name>
</gene>
<keyword evidence="1" id="KW-0732">Signal</keyword>
<dbReference type="RefSeq" id="WP_242766085.1">
    <property type="nucleotide sequence ID" value="NZ_JALDAY010000005.1"/>
</dbReference>
<organism evidence="2 3">
    <name type="scientific">Streptomyces cylindrosporus</name>
    <dbReference type="NCBI Taxonomy" id="2927583"/>
    <lineage>
        <taxon>Bacteria</taxon>
        <taxon>Bacillati</taxon>
        <taxon>Actinomycetota</taxon>
        <taxon>Actinomycetes</taxon>
        <taxon>Kitasatosporales</taxon>
        <taxon>Streptomycetaceae</taxon>
        <taxon>Streptomyces</taxon>
    </lineage>
</organism>
<comment type="caution">
    <text evidence="2">The sequence shown here is derived from an EMBL/GenBank/DDBJ whole genome shotgun (WGS) entry which is preliminary data.</text>
</comment>
<dbReference type="Proteomes" id="UP001165269">
    <property type="component" value="Unassembled WGS sequence"/>
</dbReference>
<name>A0ABS9Y6L5_9ACTN</name>
<evidence type="ECO:0000313" key="2">
    <source>
        <dbReference type="EMBL" id="MCI3272872.1"/>
    </source>
</evidence>